<comment type="similarity">
    <text evidence="7">Belongs to the glycosyltransferase 87 family.</text>
</comment>
<accession>A0A2U9SC12</accession>
<reference evidence="9 10" key="1">
    <citation type="submission" date="2018-06" db="EMBL/GenBank/DDBJ databases">
        <title>Complete genome sequencing of Azospirillum sp. M2T2B2.</title>
        <authorList>
            <person name="Heo J."/>
            <person name="Kim S.-J."/>
            <person name="Kwon S.-W."/>
            <person name="Anandham R."/>
        </authorList>
    </citation>
    <scope>NUCLEOTIDE SEQUENCE [LARGE SCALE GENOMIC DNA]</scope>
    <source>
        <strain evidence="9 10">M2T2B2</strain>
        <plasmid evidence="9 10">unnamed7</plasmid>
    </source>
</reference>
<feature type="transmembrane region" description="Helical" evidence="8">
    <location>
        <begin position="886"/>
        <end position="907"/>
    </location>
</feature>
<feature type="transmembrane region" description="Helical" evidence="8">
    <location>
        <begin position="23"/>
        <end position="42"/>
    </location>
</feature>
<dbReference type="OrthoDB" id="9803632at2"/>
<keyword evidence="5 8" id="KW-1133">Transmembrane helix</keyword>
<evidence type="ECO:0000313" key="9">
    <source>
        <dbReference type="EMBL" id="AWU96136.1"/>
    </source>
</evidence>
<feature type="transmembrane region" description="Helical" evidence="8">
    <location>
        <begin position="763"/>
        <end position="784"/>
    </location>
</feature>
<feature type="transmembrane region" description="Helical" evidence="8">
    <location>
        <begin position="130"/>
        <end position="151"/>
    </location>
</feature>
<dbReference type="InterPro" id="IPR039653">
    <property type="entry name" value="Prenyltransferase"/>
</dbReference>
<feature type="transmembrane region" description="Helical" evidence="8">
    <location>
        <begin position="163"/>
        <end position="181"/>
    </location>
</feature>
<keyword evidence="10" id="KW-1185">Reference proteome</keyword>
<feature type="transmembrane region" description="Helical" evidence="8">
    <location>
        <begin position="392"/>
        <end position="414"/>
    </location>
</feature>
<name>A0A2U9SC12_9PROT</name>
<sequence>MSMQPAITSLPTGVHRAGRIQRVVVLAMLFVVLTTGLLGLALHRGGHASNLTDIQNLFVLENPDLIPVDSWDPMIAALNWLHEHPGDNVYEGVFFQQRIKFQYPVTSLPPLEAMQAFGVLDLFTFQRINLLFVLATAAGMAILMLELAAWLRLPGVREDRITQVLLGGFGFAATLCFYPVLKAFSLGQVQVWLNAAFVFACIALLRDRRVLCGALLGASTLMKPQMSLFLAWAVLRGDWRMAAGWAAVVVPGVAVATLLYGFAPMIDYLDVLLFIGRHGESYHVNQTVNGLVNRLLYNGNNLDWSADAFAPYHPAVHIATQLSGIAFFVFGLLWRRRERGPDRVVAFAVAGICFTAGSPVAWVHHYGILLPAFALAFLVLLEPGVKRPAGAFALLATAFFLAGNLLFWPVNALAATPLNILQSYLFFATLMLLGMVFVLAGRHDRTATLGPGRGEAEAGTAASPAASPAAFPAAAAAPAAVPHVASFSAADAAEMPASPAAAEPPLFVDLDGTLLRTDLLYESLFGLIKARPWTALLVPVWLAGGKARLKAELARRVDIDPAGLVYNQAVLERLRAEREGGRRLVLATAAHHRYADAIARHLGLFDQVLASSDEINLKSERKLEAIRAQAPSGVFDYIGNDEADYAVWSAARRGIAVDASAAVLRHAATLCPMETIATPCRPRLLSILKALRLHQWLKNLLVFVPLLAGQKLGEVGPTLQAVAAFFAFGLCASSIYVLNDLLDLPADRRHPRKRRRPFAAGDLPLDLGLSLIPGLLLASVVLSMLTLPPLFLAALATYAASSLFYNLFAKNRVIWDVMLLAGLYSLRVLGGATATAIVPSFWLLAFSMFLFLSLAMVKRYSEMDSMQKLGLEQAEGRGYLTADMPVLQSIGVSAGFLSVLVMALYINSPEVGRIYDHPQVLWIICPLLLFWIGRVWLQTHRGVMHDDPVVFAARDKWSLVIGLVCAVVLVFGRT</sequence>
<feature type="transmembrane region" description="Helical" evidence="8">
    <location>
        <begin position="836"/>
        <end position="857"/>
    </location>
</feature>
<evidence type="ECO:0000256" key="8">
    <source>
        <dbReference type="SAM" id="Phobius"/>
    </source>
</evidence>
<dbReference type="EMBL" id="CP029831">
    <property type="protein sequence ID" value="AWU96136.1"/>
    <property type="molecule type" value="Genomic_DNA"/>
</dbReference>
<evidence type="ECO:0000256" key="4">
    <source>
        <dbReference type="ARBA" id="ARBA00022692"/>
    </source>
</evidence>
<dbReference type="Pfam" id="PF09594">
    <property type="entry name" value="GT87"/>
    <property type="match status" value="1"/>
</dbReference>
<keyword evidence="2" id="KW-1003">Cell membrane</keyword>
<proteinExistence type="inferred from homology"/>
<dbReference type="InterPro" id="IPR023214">
    <property type="entry name" value="HAD_sf"/>
</dbReference>
<feature type="transmembrane region" description="Helical" evidence="8">
    <location>
        <begin position="957"/>
        <end position="973"/>
    </location>
</feature>
<dbReference type="GO" id="GO:0009247">
    <property type="term" value="P:glycolipid biosynthetic process"/>
    <property type="evidence" value="ECO:0007669"/>
    <property type="project" value="TreeGrafter"/>
</dbReference>
<comment type="subcellular location">
    <subcellularLocation>
        <location evidence="1">Cell membrane</location>
        <topology evidence="1">Multi-pass membrane protein</topology>
    </subcellularLocation>
</comment>
<feature type="transmembrane region" description="Helical" evidence="8">
    <location>
        <begin position="719"/>
        <end position="742"/>
    </location>
</feature>
<dbReference type="Proteomes" id="UP000249605">
    <property type="component" value="Plasmid unnamed7"/>
</dbReference>
<keyword evidence="6 8" id="KW-0472">Membrane</keyword>
<dbReference type="Gene3D" id="1.10.357.140">
    <property type="entry name" value="UbiA prenyltransferase"/>
    <property type="match status" value="1"/>
</dbReference>
<evidence type="ECO:0000256" key="3">
    <source>
        <dbReference type="ARBA" id="ARBA00022679"/>
    </source>
</evidence>
<keyword evidence="3 9" id="KW-0808">Transferase</keyword>
<dbReference type="NCBIfam" id="NF006088">
    <property type="entry name" value="PRK08238.1"/>
    <property type="match status" value="1"/>
</dbReference>
<dbReference type="RefSeq" id="WP_111068884.1">
    <property type="nucleotide sequence ID" value="NZ_CP029831.1"/>
</dbReference>
<feature type="transmembrane region" description="Helical" evidence="8">
    <location>
        <begin position="312"/>
        <end position="332"/>
    </location>
</feature>
<dbReference type="InterPro" id="IPR044878">
    <property type="entry name" value="UbiA_sf"/>
</dbReference>
<dbReference type="GO" id="GO:0005886">
    <property type="term" value="C:plasma membrane"/>
    <property type="evidence" value="ECO:0007669"/>
    <property type="project" value="UniProtKB-SubCell"/>
</dbReference>
<dbReference type="GO" id="GO:0016758">
    <property type="term" value="F:hexosyltransferase activity"/>
    <property type="evidence" value="ECO:0007669"/>
    <property type="project" value="InterPro"/>
</dbReference>
<dbReference type="AlphaFoldDB" id="A0A2U9SC12"/>
<evidence type="ECO:0000256" key="6">
    <source>
        <dbReference type="ARBA" id="ARBA00023136"/>
    </source>
</evidence>
<evidence type="ECO:0000256" key="1">
    <source>
        <dbReference type="ARBA" id="ARBA00004651"/>
    </source>
</evidence>
<gene>
    <name evidence="9" type="ORF">DM194_17630</name>
</gene>
<dbReference type="InterPro" id="IPR018584">
    <property type="entry name" value="GT87"/>
</dbReference>
<feature type="transmembrane region" description="Helical" evidence="8">
    <location>
        <begin position="344"/>
        <end position="362"/>
    </location>
</feature>
<evidence type="ECO:0000256" key="2">
    <source>
        <dbReference type="ARBA" id="ARBA00022475"/>
    </source>
</evidence>
<feature type="transmembrane region" description="Helical" evidence="8">
    <location>
        <begin position="790"/>
        <end position="808"/>
    </location>
</feature>
<dbReference type="KEGG" id="azm:DM194_17630"/>
<dbReference type="Pfam" id="PF01040">
    <property type="entry name" value="UbiA"/>
    <property type="match status" value="1"/>
</dbReference>
<dbReference type="InterPro" id="IPR036412">
    <property type="entry name" value="HAD-like_sf"/>
</dbReference>
<dbReference type="InterPro" id="IPR000537">
    <property type="entry name" value="UbiA_prenyltransferase"/>
</dbReference>
<protein>
    <submittedName>
        <fullName evidence="9">UbiA family prenyltransferase</fullName>
    </submittedName>
</protein>
<evidence type="ECO:0000256" key="7">
    <source>
        <dbReference type="ARBA" id="ARBA00024033"/>
    </source>
</evidence>
<evidence type="ECO:0000256" key="5">
    <source>
        <dbReference type="ARBA" id="ARBA00022989"/>
    </source>
</evidence>
<keyword evidence="4 8" id="KW-0812">Transmembrane</keyword>
<dbReference type="CDD" id="cd13963">
    <property type="entry name" value="PT_UbiA_2"/>
    <property type="match status" value="1"/>
</dbReference>
<keyword evidence="9" id="KW-0614">Plasmid</keyword>
<dbReference type="SUPFAM" id="SSF56784">
    <property type="entry name" value="HAD-like"/>
    <property type="match status" value="1"/>
</dbReference>
<feature type="transmembrane region" description="Helical" evidence="8">
    <location>
        <begin position="242"/>
        <end position="263"/>
    </location>
</feature>
<geneLocation type="plasmid" evidence="9 10">
    <name>unnamed7</name>
</geneLocation>
<dbReference type="Pfam" id="PF12710">
    <property type="entry name" value="HAD"/>
    <property type="match status" value="1"/>
</dbReference>
<dbReference type="PANTHER" id="PTHR11048">
    <property type="entry name" value="PRENYLTRANSFERASES"/>
    <property type="match status" value="1"/>
</dbReference>
<organism evidence="9 10">
    <name type="scientific">Azospirillum ramasamyi</name>
    <dbReference type="NCBI Taxonomy" id="682998"/>
    <lineage>
        <taxon>Bacteria</taxon>
        <taxon>Pseudomonadati</taxon>
        <taxon>Pseudomonadota</taxon>
        <taxon>Alphaproteobacteria</taxon>
        <taxon>Rhodospirillales</taxon>
        <taxon>Azospirillaceae</taxon>
        <taxon>Azospirillum</taxon>
    </lineage>
</organism>
<feature type="transmembrane region" description="Helical" evidence="8">
    <location>
        <begin position="187"/>
        <end position="205"/>
    </location>
</feature>
<dbReference type="GO" id="GO:0016765">
    <property type="term" value="F:transferase activity, transferring alkyl or aryl (other than methyl) groups"/>
    <property type="evidence" value="ECO:0007669"/>
    <property type="project" value="InterPro"/>
</dbReference>
<evidence type="ECO:0000313" key="10">
    <source>
        <dbReference type="Proteomes" id="UP000249605"/>
    </source>
</evidence>
<dbReference type="Gene3D" id="3.40.50.1000">
    <property type="entry name" value="HAD superfamily/HAD-like"/>
    <property type="match status" value="1"/>
</dbReference>
<dbReference type="PANTHER" id="PTHR11048:SF5">
    <property type="entry name" value="DECAPRENYL-PHOSPHATE PHOSPHORIBOSYLTRANSFERASE"/>
    <property type="match status" value="1"/>
</dbReference>
<feature type="transmembrane region" description="Helical" evidence="8">
    <location>
        <begin position="420"/>
        <end position="440"/>
    </location>
</feature>
<feature type="transmembrane region" description="Helical" evidence="8">
    <location>
        <begin position="919"/>
        <end position="937"/>
    </location>
</feature>